<dbReference type="InterPro" id="IPR014710">
    <property type="entry name" value="RmlC-like_jellyroll"/>
</dbReference>
<dbReference type="GO" id="GO:0019448">
    <property type="term" value="P:L-cysteine catabolic process"/>
    <property type="evidence" value="ECO:0007669"/>
    <property type="project" value="TreeGrafter"/>
</dbReference>
<evidence type="ECO:0000256" key="5">
    <source>
        <dbReference type="ARBA" id="ARBA00022723"/>
    </source>
</evidence>
<dbReference type="InterPro" id="IPR011051">
    <property type="entry name" value="RmlC_Cupin_sf"/>
</dbReference>
<evidence type="ECO:0000313" key="13">
    <source>
        <dbReference type="EMBL" id="RWS16804.1"/>
    </source>
</evidence>
<evidence type="ECO:0000256" key="3">
    <source>
        <dbReference type="ARBA" id="ARBA00006622"/>
    </source>
</evidence>
<protein>
    <recommendedName>
        <fullName evidence="4 12">Cysteine dioxygenase</fullName>
        <ecNumber evidence="4 12">1.13.11.20</ecNumber>
    </recommendedName>
</protein>
<feature type="binding site" evidence="11">
    <location>
        <position position="87"/>
    </location>
    <ligand>
        <name>Fe cation</name>
        <dbReference type="ChEBI" id="CHEBI:24875"/>
        <note>catalytic</note>
    </ligand>
</feature>
<comment type="cofactor">
    <cofactor evidence="12">
        <name>Fe cation</name>
        <dbReference type="ChEBI" id="CHEBI:24875"/>
    </cofactor>
    <text evidence="12">Binds 1 Fe cation per subunit.</text>
</comment>
<dbReference type="GO" id="GO:0017172">
    <property type="term" value="F:cysteine dioxygenase activity"/>
    <property type="evidence" value="ECO:0007669"/>
    <property type="project" value="UniProtKB-UniRule"/>
</dbReference>
<comment type="catalytic activity">
    <reaction evidence="1 12">
        <text>L-cysteine + O2 = 3-sulfino-L-alanine + H(+)</text>
        <dbReference type="Rhea" id="RHEA:20441"/>
        <dbReference type="ChEBI" id="CHEBI:15378"/>
        <dbReference type="ChEBI" id="CHEBI:15379"/>
        <dbReference type="ChEBI" id="CHEBI:35235"/>
        <dbReference type="ChEBI" id="CHEBI:61085"/>
        <dbReference type="EC" id="1.13.11.20"/>
    </reaction>
</comment>
<keyword evidence="5 11" id="KW-0479">Metal-binding</keyword>
<keyword evidence="14" id="KW-1185">Reference proteome</keyword>
<feature type="cross-link" description="3'-(S-cysteinyl)-tyrosine (Cys-Tyr)" evidence="10">
    <location>
        <begin position="94"/>
        <end position="166"/>
    </location>
</feature>
<feature type="binding site" evidence="11">
    <location>
        <position position="149"/>
    </location>
    <ligand>
        <name>Fe cation</name>
        <dbReference type="ChEBI" id="CHEBI:24875"/>
        <note>catalytic</note>
    </ligand>
</feature>
<dbReference type="UniPathway" id="UPA00012">
    <property type="reaction ID" value="UER00537"/>
</dbReference>
<dbReference type="GO" id="GO:0042412">
    <property type="term" value="P:taurine biosynthetic process"/>
    <property type="evidence" value="ECO:0007669"/>
    <property type="project" value="UniProtKB-UniRule"/>
</dbReference>
<evidence type="ECO:0000256" key="8">
    <source>
        <dbReference type="ARBA" id="ARBA00023002"/>
    </source>
</evidence>
<dbReference type="PANTHER" id="PTHR12918">
    <property type="entry name" value="CYSTEINE DIOXYGENASE"/>
    <property type="match status" value="1"/>
</dbReference>
<keyword evidence="8 12" id="KW-0560">Oxidoreductase</keyword>
<dbReference type="FunFam" id="2.60.120.10:FF:000045">
    <property type="entry name" value="Cysteine dioxygenase 1"/>
    <property type="match status" value="1"/>
</dbReference>
<evidence type="ECO:0000256" key="2">
    <source>
        <dbReference type="ARBA" id="ARBA00004759"/>
    </source>
</evidence>
<evidence type="ECO:0000256" key="12">
    <source>
        <dbReference type="RuleBase" id="RU366010"/>
    </source>
</evidence>
<feature type="binding site" evidence="11">
    <location>
        <position position="89"/>
    </location>
    <ligand>
        <name>Fe cation</name>
        <dbReference type="ChEBI" id="CHEBI:24875"/>
        <note>catalytic</note>
    </ligand>
</feature>
<dbReference type="AlphaFoldDB" id="A0A3S3PCM8"/>
<evidence type="ECO:0000256" key="4">
    <source>
        <dbReference type="ARBA" id="ARBA00013133"/>
    </source>
</evidence>
<evidence type="ECO:0000256" key="7">
    <source>
        <dbReference type="ARBA" id="ARBA00022964"/>
    </source>
</evidence>
<dbReference type="SUPFAM" id="SSF51182">
    <property type="entry name" value="RmlC-like cupins"/>
    <property type="match status" value="1"/>
</dbReference>
<accession>A0A3S3PCM8</accession>
<dbReference type="EC" id="1.13.11.20" evidence="4 12"/>
<evidence type="ECO:0000256" key="11">
    <source>
        <dbReference type="PIRSR" id="PIRSR610300-51"/>
    </source>
</evidence>
<evidence type="ECO:0000313" key="14">
    <source>
        <dbReference type="Proteomes" id="UP000285301"/>
    </source>
</evidence>
<name>A0A3S3PCM8_9ACAR</name>
<evidence type="ECO:0000256" key="6">
    <source>
        <dbReference type="ARBA" id="ARBA00022784"/>
    </source>
</evidence>
<reference evidence="13 14" key="1">
    <citation type="journal article" date="2018" name="Gigascience">
        <title>Genomes of trombidid mites reveal novel predicted allergens and laterally-transferred genes associated with secondary metabolism.</title>
        <authorList>
            <person name="Dong X."/>
            <person name="Chaisiri K."/>
            <person name="Xia D."/>
            <person name="Armstrong S.D."/>
            <person name="Fang Y."/>
            <person name="Donnelly M.J."/>
            <person name="Kadowaki T."/>
            <person name="McGarry J.W."/>
            <person name="Darby A.C."/>
            <person name="Makepeace B.L."/>
        </authorList>
    </citation>
    <scope>NUCLEOTIDE SEQUENCE [LARGE SCALE GENOMIC DNA]</scope>
    <source>
        <strain evidence="13">UoL-WK</strain>
    </source>
</reference>
<gene>
    <name evidence="13" type="ORF">B4U79_15850</name>
</gene>
<evidence type="ECO:0000256" key="10">
    <source>
        <dbReference type="PIRSR" id="PIRSR610300-50"/>
    </source>
</evidence>
<dbReference type="Gene3D" id="2.60.120.10">
    <property type="entry name" value="Jelly Rolls"/>
    <property type="match status" value="1"/>
</dbReference>
<comment type="similarity">
    <text evidence="3 12">Belongs to the cysteine dioxygenase family.</text>
</comment>
<proteinExistence type="inferred from homology"/>
<organism evidence="13 14">
    <name type="scientific">Dinothrombium tinctorium</name>
    <dbReference type="NCBI Taxonomy" id="1965070"/>
    <lineage>
        <taxon>Eukaryota</taxon>
        <taxon>Metazoa</taxon>
        <taxon>Ecdysozoa</taxon>
        <taxon>Arthropoda</taxon>
        <taxon>Chelicerata</taxon>
        <taxon>Arachnida</taxon>
        <taxon>Acari</taxon>
        <taxon>Acariformes</taxon>
        <taxon>Trombidiformes</taxon>
        <taxon>Prostigmata</taxon>
        <taxon>Anystina</taxon>
        <taxon>Parasitengona</taxon>
        <taxon>Trombidioidea</taxon>
        <taxon>Trombidiidae</taxon>
        <taxon>Dinothrombium</taxon>
    </lineage>
</organism>
<dbReference type="EMBL" id="NCKU01000164">
    <property type="protein sequence ID" value="RWS16804.1"/>
    <property type="molecule type" value="Genomic_DNA"/>
</dbReference>
<evidence type="ECO:0000256" key="9">
    <source>
        <dbReference type="ARBA" id="ARBA00023004"/>
    </source>
</evidence>
<comment type="caution">
    <text evidence="13">The sequence shown here is derived from an EMBL/GenBank/DDBJ whole genome shotgun (WGS) entry which is preliminary data.</text>
</comment>
<dbReference type="PANTHER" id="PTHR12918:SF1">
    <property type="entry name" value="CYSTEINE DIOXYGENASE TYPE 1"/>
    <property type="match status" value="1"/>
</dbReference>
<sequence>MDLCKSNAEISCLDELVVKLREIFSQDDIDVDYVQQLMLSYKSNPRDWRKYAHFDRHRYTRNLVDEGNGRYNLMLLAWSEGQGSSIHDHSNAHCFMKVLAGSLREIRYDWPKEEHNLFGDDGVKEMKMQRETTLNTNDVAYINDSIGLHRVENESHTQPAVSLHLYIPPFNSCRTFDQRTGHCNKVTFTFHSKYGKRTPFVVSVKN</sequence>
<dbReference type="InterPro" id="IPR010300">
    <property type="entry name" value="CDO_1"/>
</dbReference>
<keyword evidence="7 12" id="KW-0223">Dioxygenase</keyword>
<dbReference type="OrthoDB" id="543511at2759"/>
<comment type="pathway">
    <text evidence="2 12">Organosulfur biosynthesis; taurine biosynthesis; hypotaurine from L-cysteine: step 1/2.</text>
</comment>
<keyword evidence="6 10" id="KW-0883">Thioether bond</keyword>
<dbReference type="Pfam" id="PF05995">
    <property type="entry name" value="CDO_I"/>
    <property type="match status" value="1"/>
</dbReference>
<dbReference type="CDD" id="cd10548">
    <property type="entry name" value="cupin_CDO"/>
    <property type="match status" value="1"/>
</dbReference>
<dbReference type="GO" id="GO:0008198">
    <property type="term" value="F:ferrous iron binding"/>
    <property type="evidence" value="ECO:0007669"/>
    <property type="project" value="UniProtKB-ARBA"/>
</dbReference>
<dbReference type="STRING" id="1965070.A0A3S3PCM8"/>
<evidence type="ECO:0000256" key="1">
    <source>
        <dbReference type="ARBA" id="ARBA00000629"/>
    </source>
</evidence>
<dbReference type="Proteomes" id="UP000285301">
    <property type="component" value="Unassembled WGS sequence"/>
</dbReference>
<keyword evidence="9 11" id="KW-0408">Iron</keyword>